<accession>A0ABQ8GLP3</accession>
<comment type="caution">
    <text evidence="3">The sequence shown here is derived from an EMBL/GenBank/DDBJ whole genome shotgun (WGS) entry which is preliminary data.</text>
</comment>
<reference evidence="3 4" key="1">
    <citation type="journal article" date="2021" name="Nat. Commun.">
        <title>Genetic determinants of endophytism in the Arabidopsis root mycobiome.</title>
        <authorList>
            <person name="Mesny F."/>
            <person name="Miyauchi S."/>
            <person name="Thiergart T."/>
            <person name="Pickel B."/>
            <person name="Atanasova L."/>
            <person name="Karlsson M."/>
            <person name="Huettel B."/>
            <person name="Barry K.W."/>
            <person name="Haridas S."/>
            <person name="Chen C."/>
            <person name="Bauer D."/>
            <person name="Andreopoulos W."/>
            <person name="Pangilinan J."/>
            <person name="LaButti K."/>
            <person name="Riley R."/>
            <person name="Lipzen A."/>
            <person name="Clum A."/>
            <person name="Drula E."/>
            <person name="Henrissat B."/>
            <person name="Kohler A."/>
            <person name="Grigoriev I.V."/>
            <person name="Martin F.M."/>
            <person name="Hacquard S."/>
        </authorList>
    </citation>
    <scope>NUCLEOTIDE SEQUENCE [LARGE SCALE GENOMIC DNA]</scope>
    <source>
        <strain evidence="3 4">MPI-SDFR-AT-0080</strain>
    </source>
</reference>
<keyword evidence="4" id="KW-1185">Reference proteome</keyword>
<organism evidence="3 4">
    <name type="scientific">Macrophomina phaseolina</name>
    <dbReference type="NCBI Taxonomy" id="35725"/>
    <lineage>
        <taxon>Eukaryota</taxon>
        <taxon>Fungi</taxon>
        <taxon>Dikarya</taxon>
        <taxon>Ascomycota</taxon>
        <taxon>Pezizomycotina</taxon>
        <taxon>Dothideomycetes</taxon>
        <taxon>Dothideomycetes incertae sedis</taxon>
        <taxon>Botryosphaeriales</taxon>
        <taxon>Botryosphaeriaceae</taxon>
        <taxon>Macrophomina</taxon>
    </lineage>
</organism>
<sequence>MKATWIGHASWLIETGVKRDAPLATPAITLTDDADEPVTTMLSPAERSSEASASSASSTREEEEAEGDGGKRNAKGMEEERGIRILLDPVFSARMSPVRFAGPKRFSPPPCALEDLPDPVDLVVISHDHYDHLDAPTIRFLVGRERRRSEEGAGKATGRGLLFLCGLGVGRHLLGMGVREEEIVELDWWEGVRVQAKGVRGAVRLVCTPSQHNSGRNVWDMGKSLWCSWVIEELGLGDGDDGNGDGGRQRSSSGSGGNEPRAGRKDGEGKEEETANQSTAVAGTNRASSNIVGSDSALSPPSNKKIFFAGDTAYRTIPSGADDKDRAAIAKLPRCPAFAEIGALYGPFDLALLPIGCYSPRTFMSHVHCAPDDAVCMHVDLRSKRSVAMHYGTVRGALSELYEDVREPPQLWRKEAERAGLRWGVDAGVCAIGETVLV</sequence>
<protein>
    <submittedName>
        <fullName evidence="3">Beta-lactamase superfamily domain-containing protein</fullName>
    </submittedName>
</protein>
<proteinExistence type="predicted"/>
<dbReference type="Proteomes" id="UP000774617">
    <property type="component" value="Unassembled WGS sequence"/>
</dbReference>
<dbReference type="PANTHER" id="PTHR15032">
    <property type="entry name" value="N-ACYL-PHOSPHATIDYLETHANOLAMINE-HYDROLYZING PHOSPHOLIPASE D"/>
    <property type="match status" value="1"/>
</dbReference>
<feature type="region of interest" description="Disordered" evidence="1">
    <location>
        <begin position="238"/>
        <end position="299"/>
    </location>
</feature>
<feature type="domain" description="Metallo-beta-lactamase" evidence="2">
    <location>
        <begin position="336"/>
        <end position="391"/>
    </location>
</feature>
<evidence type="ECO:0000256" key="1">
    <source>
        <dbReference type="SAM" id="MobiDB-lite"/>
    </source>
</evidence>
<dbReference type="InterPro" id="IPR036866">
    <property type="entry name" value="RibonucZ/Hydroxyglut_hydro"/>
</dbReference>
<dbReference type="SUPFAM" id="SSF56281">
    <property type="entry name" value="Metallo-hydrolase/oxidoreductase"/>
    <property type="match status" value="1"/>
</dbReference>
<dbReference type="EMBL" id="JAGTJR010000006">
    <property type="protein sequence ID" value="KAH7059070.1"/>
    <property type="molecule type" value="Genomic_DNA"/>
</dbReference>
<evidence type="ECO:0000313" key="4">
    <source>
        <dbReference type="Proteomes" id="UP000774617"/>
    </source>
</evidence>
<dbReference type="PANTHER" id="PTHR15032:SF4">
    <property type="entry name" value="N-ACYL-PHOSPHATIDYLETHANOLAMINE-HYDROLYZING PHOSPHOLIPASE D"/>
    <property type="match status" value="1"/>
</dbReference>
<gene>
    <name evidence="3" type="ORF">B0J12DRAFT_652509</name>
</gene>
<feature type="domain" description="Metallo-beta-lactamase" evidence="2">
    <location>
        <begin position="84"/>
        <end position="233"/>
    </location>
</feature>
<dbReference type="Gene3D" id="3.60.15.10">
    <property type="entry name" value="Ribonuclease Z/Hydroxyacylglutathione hydrolase-like"/>
    <property type="match status" value="2"/>
</dbReference>
<evidence type="ECO:0000313" key="3">
    <source>
        <dbReference type="EMBL" id="KAH7059070.1"/>
    </source>
</evidence>
<name>A0ABQ8GLP3_9PEZI</name>
<feature type="compositionally biased region" description="Basic and acidic residues" evidence="1">
    <location>
        <begin position="68"/>
        <end position="79"/>
    </location>
</feature>
<dbReference type="Pfam" id="PF12706">
    <property type="entry name" value="Lactamase_B_2"/>
    <property type="match status" value="2"/>
</dbReference>
<evidence type="ECO:0000259" key="2">
    <source>
        <dbReference type="Pfam" id="PF12706"/>
    </source>
</evidence>
<dbReference type="InterPro" id="IPR001279">
    <property type="entry name" value="Metallo-B-lactamas"/>
</dbReference>
<feature type="region of interest" description="Disordered" evidence="1">
    <location>
        <begin position="28"/>
        <end position="79"/>
    </location>
</feature>
<feature type="compositionally biased region" description="Polar residues" evidence="1">
    <location>
        <begin position="275"/>
        <end position="299"/>
    </location>
</feature>